<evidence type="ECO:0000313" key="1">
    <source>
        <dbReference type="EMBL" id="SVC23724.1"/>
    </source>
</evidence>
<name>A0A382KFD8_9ZZZZ</name>
<dbReference type="AlphaFoldDB" id="A0A382KFD8"/>
<dbReference type="EMBL" id="UINC01080621">
    <property type="protein sequence ID" value="SVC23724.1"/>
    <property type="molecule type" value="Genomic_DNA"/>
</dbReference>
<feature type="non-terminal residue" evidence="1">
    <location>
        <position position="419"/>
    </location>
</feature>
<evidence type="ECO:0008006" key="2">
    <source>
        <dbReference type="Google" id="ProtNLM"/>
    </source>
</evidence>
<feature type="non-terminal residue" evidence="1">
    <location>
        <position position="1"/>
    </location>
</feature>
<reference evidence="1" key="1">
    <citation type="submission" date="2018-05" db="EMBL/GenBank/DDBJ databases">
        <authorList>
            <person name="Lanie J.A."/>
            <person name="Ng W.-L."/>
            <person name="Kazmierczak K.M."/>
            <person name="Andrzejewski T.M."/>
            <person name="Davidsen T.M."/>
            <person name="Wayne K.J."/>
            <person name="Tettelin H."/>
            <person name="Glass J.I."/>
            <person name="Rusch D."/>
            <person name="Podicherti R."/>
            <person name="Tsui H.-C.T."/>
            <person name="Winkler M.E."/>
        </authorList>
    </citation>
    <scope>NUCLEOTIDE SEQUENCE</scope>
</reference>
<proteinExistence type="predicted"/>
<organism evidence="1">
    <name type="scientific">marine metagenome</name>
    <dbReference type="NCBI Taxonomy" id="408172"/>
    <lineage>
        <taxon>unclassified sequences</taxon>
        <taxon>metagenomes</taxon>
        <taxon>ecological metagenomes</taxon>
    </lineage>
</organism>
<accession>A0A382KFD8</accession>
<gene>
    <name evidence="1" type="ORF">METZ01_LOCUS276578</name>
</gene>
<protein>
    <recommendedName>
        <fullName evidence="2">Cadherin domain-containing protein</fullName>
    </recommendedName>
</protein>
<sequence length="419" mass="46557">VDLDSPDLKGLSWKISQGSKLLDLQVSRGILTMRGKAVQIDPAIAIALKATDGDQHSTIAPLFVSIFSDQEALVIKKIPEVIVTNIGKMITPAMGIILDDYVFDIEFSSNRMSWTYDQNQNLILDIDLEDRRFHIVKSKDGWIGAEKVTLRATNPNGKSVSTSIDVRVIEAGAPPILSEIPAVKLLVNDGSKVAANLKTLRLDLKKYVSDYNHNSEQMKWESSDHQLVKVNINPQGIATISADQATTEMIRVYTIDPDGNRDSARFIVTVIKPTPPTIKAFPVLRLRLGEAIQPLNLDDFVTDIFTPDERIIWKSEGFDPKNLLVEINKQRQVKFSGKSIWHGTETVKLTATNEATLFQTVLINVVGTAKPKIAFKTNELEVGEGWRVIIDLDAIVNDPDTEKDKLNWKAEPVKVLSAL</sequence>